<accession>A0A0V1FGA2</accession>
<comment type="caution">
    <text evidence="2">The sequence shown here is derived from an EMBL/GenBank/DDBJ whole genome shotgun (WGS) entry which is preliminary data.</text>
</comment>
<sequence>MHGIQLMIAVAAWSSVDNGKIFLLITVLSCCHRTKAVAQTWLLVVVAVVVNEMANFIMIIQTHTYTYTYRHRIIENQPPPAICKPDCVTALPNFYIEKNEEAKEKNY</sequence>
<dbReference type="Proteomes" id="UP000054995">
    <property type="component" value="Unassembled WGS sequence"/>
</dbReference>
<keyword evidence="1" id="KW-0812">Transmembrane</keyword>
<feature type="transmembrane region" description="Helical" evidence="1">
    <location>
        <begin position="40"/>
        <end position="60"/>
    </location>
</feature>
<name>A0A0V1FGA2_TRIPS</name>
<keyword evidence="3" id="KW-1185">Reference proteome</keyword>
<keyword evidence="1" id="KW-0472">Membrane</keyword>
<gene>
    <name evidence="2" type="ORF">T4D_1285</name>
</gene>
<evidence type="ECO:0000256" key="1">
    <source>
        <dbReference type="SAM" id="Phobius"/>
    </source>
</evidence>
<organism evidence="2 3">
    <name type="scientific">Trichinella pseudospiralis</name>
    <name type="common">Parasitic roundworm</name>
    <dbReference type="NCBI Taxonomy" id="6337"/>
    <lineage>
        <taxon>Eukaryota</taxon>
        <taxon>Metazoa</taxon>
        <taxon>Ecdysozoa</taxon>
        <taxon>Nematoda</taxon>
        <taxon>Enoplea</taxon>
        <taxon>Dorylaimia</taxon>
        <taxon>Trichinellida</taxon>
        <taxon>Trichinellidae</taxon>
        <taxon>Trichinella</taxon>
    </lineage>
</organism>
<dbReference type="AlphaFoldDB" id="A0A0V1FGA2"/>
<dbReference type="EMBL" id="JYDT01000098">
    <property type="protein sequence ID" value="KRY85085.1"/>
    <property type="molecule type" value="Genomic_DNA"/>
</dbReference>
<evidence type="ECO:0000313" key="3">
    <source>
        <dbReference type="Proteomes" id="UP000054995"/>
    </source>
</evidence>
<keyword evidence="1" id="KW-1133">Transmembrane helix</keyword>
<reference evidence="2 3" key="1">
    <citation type="submission" date="2015-01" db="EMBL/GenBank/DDBJ databases">
        <title>Evolution of Trichinella species and genotypes.</title>
        <authorList>
            <person name="Korhonen P.K."/>
            <person name="Edoardo P."/>
            <person name="Giuseppe L.R."/>
            <person name="Gasser R.B."/>
        </authorList>
    </citation>
    <scope>NUCLEOTIDE SEQUENCE [LARGE SCALE GENOMIC DNA]</scope>
    <source>
        <strain evidence="2">ISS470</strain>
    </source>
</reference>
<evidence type="ECO:0000313" key="2">
    <source>
        <dbReference type="EMBL" id="KRY85085.1"/>
    </source>
</evidence>
<protein>
    <submittedName>
        <fullName evidence="2">Uncharacterized protein</fullName>
    </submittedName>
</protein>
<proteinExistence type="predicted"/>